<proteinExistence type="predicted"/>
<reference evidence="1 2" key="1">
    <citation type="submission" date="2018-11" db="EMBL/GenBank/DDBJ databases">
        <authorList>
            <consortium name="Pathogen Informatics"/>
        </authorList>
    </citation>
    <scope>NUCLEOTIDE SEQUENCE [LARGE SCALE GENOMIC DNA]</scope>
</reference>
<dbReference type="Proteomes" id="UP000270094">
    <property type="component" value="Unassembled WGS sequence"/>
</dbReference>
<sequence>MSRARSISLPAENSAGPTVQHDMSAHLEGDLPLGLLFRVHPGVLNVHLSSSFSLCDDVLFVSKAKY</sequence>
<evidence type="ECO:0000313" key="2">
    <source>
        <dbReference type="Proteomes" id="UP000270094"/>
    </source>
</evidence>
<evidence type="ECO:0000313" key="1">
    <source>
        <dbReference type="EMBL" id="VDM68937.1"/>
    </source>
</evidence>
<keyword evidence="2" id="KW-1185">Reference proteome</keyword>
<dbReference type="EMBL" id="UYYB01010518">
    <property type="protein sequence ID" value="VDM68937.1"/>
    <property type="molecule type" value="Genomic_DNA"/>
</dbReference>
<dbReference type="AlphaFoldDB" id="A0A3P7IXL7"/>
<organism evidence="1 2">
    <name type="scientific">Strongylus vulgaris</name>
    <name type="common">Blood worm</name>
    <dbReference type="NCBI Taxonomy" id="40348"/>
    <lineage>
        <taxon>Eukaryota</taxon>
        <taxon>Metazoa</taxon>
        <taxon>Ecdysozoa</taxon>
        <taxon>Nematoda</taxon>
        <taxon>Chromadorea</taxon>
        <taxon>Rhabditida</taxon>
        <taxon>Rhabditina</taxon>
        <taxon>Rhabditomorpha</taxon>
        <taxon>Strongyloidea</taxon>
        <taxon>Strongylidae</taxon>
        <taxon>Strongylus</taxon>
    </lineage>
</organism>
<protein>
    <submittedName>
        <fullName evidence="1">Uncharacterized protein</fullName>
    </submittedName>
</protein>
<accession>A0A3P7IXL7</accession>
<gene>
    <name evidence="1" type="ORF">SVUK_LOCUS3935</name>
</gene>
<name>A0A3P7IXL7_STRVU</name>